<sequence length="229" mass="26308">MDLDLELRGFEGDCRLFPLPDVVLFPHCVLPLHIFEPRYRQMTEDALASDRLIAMVQIRDGADGNATADPPIDSVACLGRIFDHHRLEDGRYNLLLVGLKRVRLICELETDRLYRKARVEPLEDVYPDEPIEELRDELISLFRQTCHREGRVEPEIARLLEAPVPTGVLTDLLGHYLELSPALKRNFLAEYRVERRARSLIRLLREHLQALGRPSEDGGIGFPPPFSRN</sequence>
<dbReference type="Gene3D" id="2.30.130.40">
    <property type="entry name" value="LON domain-like"/>
    <property type="match status" value="1"/>
</dbReference>
<dbReference type="Pfam" id="PF02190">
    <property type="entry name" value="LON_substr_bdg"/>
    <property type="match status" value="1"/>
</dbReference>
<keyword evidence="3" id="KW-1185">Reference proteome</keyword>
<organism evidence="2 3">
    <name type="scientific">Tautonia sociabilis</name>
    <dbReference type="NCBI Taxonomy" id="2080755"/>
    <lineage>
        <taxon>Bacteria</taxon>
        <taxon>Pseudomonadati</taxon>
        <taxon>Planctomycetota</taxon>
        <taxon>Planctomycetia</taxon>
        <taxon>Isosphaerales</taxon>
        <taxon>Isosphaeraceae</taxon>
        <taxon>Tautonia</taxon>
    </lineage>
</organism>
<evidence type="ECO:0000259" key="1">
    <source>
        <dbReference type="PROSITE" id="PS51787"/>
    </source>
</evidence>
<dbReference type="SUPFAM" id="SSF88697">
    <property type="entry name" value="PUA domain-like"/>
    <property type="match status" value="1"/>
</dbReference>
<dbReference type="InterPro" id="IPR046336">
    <property type="entry name" value="Lon_prtase_N_sf"/>
</dbReference>
<accession>A0A432MFB5</accession>
<dbReference type="OrthoDB" id="9806457at2"/>
<comment type="caution">
    <text evidence="2">The sequence shown here is derived from an EMBL/GenBank/DDBJ whole genome shotgun (WGS) entry which is preliminary data.</text>
</comment>
<dbReference type="PANTHER" id="PTHR46732">
    <property type="entry name" value="ATP-DEPENDENT PROTEASE LA (LON) DOMAIN PROTEIN"/>
    <property type="match status" value="1"/>
</dbReference>
<reference evidence="2 3" key="1">
    <citation type="submission" date="2018-12" db="EMBL/GenBank/DDBJ databases">
        <authorList>
            <person name="Toschakov S.V."/>
        </authorList>
    </citation>
    <scope>NUCLEOTIDE SEQUENCE [LARGE SCALE GENOMIC DNA]</scope>
    <source>
        <strain evidence="2 3">GM2012</strain>
    </source>
</reference>
<dbReference type="PANTHER" id="PTHR46732:SF8">
    <property type="entry name" value="ATP-DEPENDENT PROTEASE LA (LON) DOMAIN PROTEIN"/>
    <property type="match status" value="1"/>
</dbReference>
<evidence type="ECO:0000313" key="3">
    <source>
        <dbReference type="Proteomes" id="UP000280296"/>
    </source>
</evidence>
<evidence type="ECO:0000313" key="2">
    <source>
        <dbReference type="EMBL" id="RUL84891.1"/>
    </source>
</evidence>
<dbReference type="RefSeq" id="WP_126727167.1">
    <property type="nucleotide sequence ID" value="NZ_RYZH01000045.1"/>
</dbReference>
<dbReference type="InterPro" id="IPR015947">
    <property type="entry name" value="PUA-like_sf"/>
</dbReference>
<gene>
    <name evidence="2" type="ORF">TsocGM_19645</name>
</gene>
<proteinExistence type="predicted"/>
<feature type="domain" description="Lon N-terminal" evidence="1">
    <location>
        <begin position="14"/>
        <end position="208"/>
    </location>
</feature>
<name>A0A432MFB5_9BACT</name>
<dbReference type="InterPro" id="IPR003111">
    <property type="entry name" value="Lon_prtase_N"/>
</dbReference>
<dbReference type="Proteomes" id="UP000280296">
    <property type="component" value="Unassembled WGS sequence"/>
</dbReference>
<dbReference type="SMART" id="SM00464">
    <property type="entry name" value="LON"/>
    <property type="match status" value="1"/>
</dbReference>
<dbReference type="EMBL" id="RYZH01000045">
    <property type="protein sequence ID" value="RUL84891.1"/>
    <property type="molecule type" value="Genomic_DNA"/>
</dbReference>
<dbReference type="AlphaFoldDB" id="A0A432MFB5"/>
<reference evidence="2 3" key="2">
    <citation type="submission" date="2019-01" db="EMBL/GenBank/DDBJ databases">
        <title>Tautonia sociabilis, a novel thermotolerant planctomycete of Isosphaeraceae family, isolated from a 4000 m deep subterranean habitat.</title>
        <authorList>
            <person name="Kovaleva O.L."/>
            <person name="Elcheninov A.G."/>
            <person name="Van Heerden E."/>
            <person name="Toshchakov S.V."/>
            <person name="Novikov A."/>
            <person name="Bonch-Osmolovskaya E.A."/>
            <person name="Kublanov I.V."/>
        </authorList>
    </citation>
    <scope>NUCLEOTIDE SEQUENCE [LARGE SCALE GENOMIC DNA]</scope>
    <source>
        <strain evidence="2 3">GM2012</strain>
    </source>
</reference>
<dbReference type="Gene3D" id="1.20.58.1480">
    <property type="match status" value="1"/>
</dbReference>
<dbReference type="PROSITE" id="PS51787">
    <property type="entry name" value="LON_N"/>
    <property type="match status" value="1"/>
</dbReference>
<protein>
    <submittedName>
        <fullName evidence="2">Peptidase S16</fullName>
    </submittedName>
</protein>